<comment type="caution">
    <text evidence="2">The sequence shown here is derived from an EMBL/GenBank/DDBJ whole genome shotgun (WGS) entry which is preliminary data.</text>
</comment>
<keyword evidence="1" id="KW-0472">Membrane</keyword>
<keyword evidence="1" id="KW-0812">Transmembrane</keyword>
<dbReference type="AlphaFoldDB" id="A0A9D7PRL9"/>
<dbReference type="EMBL" id="JADJUC010000005">
    <property type="protein sequence ID" value="MBK8523827.1"/>
    <property type="molecule type" value="Genomic_DNA"/>
</dbReference>
<evidence type="ECO:0000313" key="2">
    <source>
        <dbReference type="EMBL" id="MBK8523827.1"/>
    </source>
</evidence>
<feature type="transmembrane region" description="Helical" evidence="1">
    <location>
        <begin position="207"/>
        <end position="229"/>
    </location>
</feature>
<proteinExistence type="predicted"/>
<evidence type="ECO:0000256" key="1">
    <source>
        <dbReference type="SAM" id="Phobius"/>
    </source>
</evidence>
<accession>A0A9D7PRL9</accession>
<reference evidence="2" key="1">
    <citation type="submission" date="2020-10" db="EMBL/GenBank/DDBJ databases">
        <title>Connecting structure to function with the recovery of over 1000 high-quality activated sludge metagenome-assembled genomes encoding full-length rRNA genes using long-read sequencing.</title>
        <authorList>
            <person name="Singleton C.M."/>
            <person name="Petriglieri F."/>
            <person name="Kristensen J.M."/>
            <person name="Kirkegaard R.H."/>
            <person name="Michaelsen T.Y."/>
            <person name="Andersen M.H."/>
            <person name="Karst S.M."/>
            <person name="Dueholm M.S."/>
            <person name="Nielsen P.H."/>
            <person name="Albertsen M."/>
        </authorList>
    </citation>
    <scope>NUCLEOTIDE SEQUENCE</scope>
    <source>
        <strain evidence="2">Hirt_18-Q3-R61-65_BATAC.395</strain>
    </source>
</reference>
<protein>
    <submittedName>
        <fullName evidence="2">Uncharacterized protein</fullName>
    </submittedName>
</protein>
<name>A0A9D7PRL9_9PROT</name>
<organism evidence="2 3">
    <name type="scientific">Candidatus Proximibacter danicus</name>
    <dbReference type="NCBI Taxonomy" id="2954365"/>
    <lineage>
        <taxon>Bacteria</taxon>
        <taxon>Pseudomonadati</taxon>
        <taxon>Pseudomonadota</taxon>
        <taxon>Betaproteobacteria</taxon>
        <taxon>Candidatus Proximibacter</taxon>
    </lineage>
</organism>
<feature type="transmembrane region" description="Helical" evidence="1">
    <location>
        <begin position="171"/>
        <end position="195"/>
    </location>
</feature>
<keyword evidence="1" id="KW-1133">Transmembrane helix</keyword>
<sequence length="323" mass="36973">MEFSMGKDDWITLMQALSQLVIDQARAGNPEPAFSSNRLREHCASIDPAGQVYWSSEEDTGRKKFSEAWKKLSKSFASIEPNLKQRAAKAGLPFRVALFESQAPLDKRAKQYSLRLVAVDLEHQSEQVSPEPVETDTQPVKPATELEYLEEMEVYPLPGVRRPIRISIRGWRSLLITLPLVCVLFILTAGSWLLLKLWVSDMPVRVIFQWTVIVSLIGGFVAWIVWPLYRLLEDRIVMAPAILQLTSPMCHVLVIRREGDDRVIRMVRYTGKCPACGGLVEIQRGKYQFQDRYVGTCDRNPLEHIYSFDHTLKCGRNLRIESR</sequence>
<dbReference type="Proteomes" id="UP000886689">
    <property type="component" value="Unassembled WGS sequence"/>
</dbReference>
<gene>
    <name evidence="2" type="ORF">IPL58_06720</name>
</gene>
<evidence type="ECO:0000313" key="3">
    <source>
        <dbReference type="Proteomes" id="UP000886689"/>
    </source>
</evidence>